<evidence type="ECO:0000256" key="1">
    <source>
        <dbReference type="SAM" id="MobiDB-lite"/>
    </source>
</evidence>
<sequence>MNSVADVGGRVAQRYRELDLPPWPDPHPGMSSPADEEYSRVTDGGRYRIVQERSRLWAAELGAVPGVTAAPLAESDVEPDPHRIFVSGTRLTSERAGTLPLYLLELDVRLTAEEGSLPVLRIGVGRPEIVVQSLPDCGCDACDSGSADLLTTIDETVARIVGGPLVVLRGPGWQAEWSPDGSSVGGTPGAPDFHDITERCRRLAGGETVELPPGTEAFVGRAWFG</sequence>
<name>A0ABP7HUN8_9ACTN</name>
<dbReference type="Proteomes" id="UP001501821">
    <property type="component" value="Unassembled WGS sequence"/>
</dbReference>
<keyword evidence="3" id="KW-1185">Reference proteome</keyword>
<evidence type="ECO:0000313" key="2">
    <source>
        <dbReference type="EMBL" id="GAA3802494.1"/>
    </source>
</evidence>
<dbReference type="RefSeq" id="WP_344771890.1">
    <property type="nucleotide sequence ID" value="NZ_BAABAH010000001.1"/>
</dbReference>
<accession>A0ABP7HUN8</accession>
<dbReference type="Pfam" id="PF19736">
    <property type="entry name" value="DUF6226"/>
    <property type="match status" value="1"/>
</dbReference>
<proteinExistence type="predicted"/>
<reference evidence="3" key="1">
    <citation type="journal article" date="2019" name="Int. J. Syst. Evol. Microbiol.">
        <title>The Global Catalogue of Microorganisms (GCM) 10K type strain sequencing project: providing services to taxonomists for standard genome sequencing and annotation.</title>
        <authorList>
            <consortium name="The Broad Institute Genomics Platform"/>
            <consortium name="The Broad Institute Genome Sequencing Center for Infectious Disease"/>
            <person name="Wu L."/>
            <person name="Ma J."/>
        </authorList>
    </citation>
    <scope>NUCLEOTIDE SEQUENCE [LARGE SCALE GENOMIC DNA]</scope>
    <source>
        <strain evidence="3">JCM 16953</strain>
    </source>
</reference>
<feature type="region of interest" description="Disordered" evidence="1">
    <location>
        <begin position="18"/>
        <end position="39"/>
    </location>
</feature>
<dbReference type="InterPro" id="IPR045773">
    <property type="entry name" value="DUF6226"/>
</dbReference>
<comment type="caution">
    <text evidence="2">The sequence shown here is derived from an EMBL/GenBank/DDBJ whole genome shotgun (WGS) entry which is preliminary data.</text>
</comment>
<protein>
    <recommendedName>
        <fullName evidence="4">DUF177 domain-containing protein</fullName>
    </recommendedName>
</protein>
<evidence type="ECO:0000313" key="3">
    <source>
        <dbReference type="Proteomes" id="UP001501821"/>
    </source>
</evidence>
<dbReference type="EMBL" id="BAABAH010000001">
    <property type="protein sequence ID" value="GAA3802494.1"/>
    <property type="molecule type" value="Genomic_DNA"/>
</dbReference>
<gene>
    <name evidence="2" type="ORF">GCM10022242_01890</name>
</gene>
<evidence type="ECO:0008006" key="4">
    <source>
        <dbReference type="Google" id="ProtNLM"/>
    </source>
</evidence>
<organism evidence="2 3">
    <name type="scientific">Nocardioides panacisoli</name>
    <dbReference type="NCBI Taxonomy" id="627624"/>
    <lineage>
        <taxon>Bacteria</taxon>
        <taxon>Bacillati</taxon>
        <taxon>Actinomycetota</taxon>
        <taxon>Actinomycetes</taxon>
        <taxon>Propionibacteriales</taxon>
        <taxon>Nocardioidaceae</taxon>
        <taxon>Nocardioides</taxon>
    </lineage>
</organism>